<protein>
    <recommendedName>
        <fullName evidence="7">Non-homologous end-joining factor 1</fullName>
    </recommendedName>
</protein>
<dbReference type="Proteomes" id="UP000016923">
    <property type="component" value="Unassembled WGS sequence"/>
</dbReference>
<dbReference type="CDD" id="cd22285">
    <property type="entry name" value="HD_XLF_N"/>
    <property type="match status" value="1"/>
</dbReference>
<keyword evidence="3" id="KW-0238">DNA-binding</keyword>
<comment type="similarity">
    <text evidence="6">Belongs to the XRCC4-XLF family. XLF subfamily.</text>
</comment>
<dbReference type="InterPro" id="IPR052287">
    <property type="entry name" value="NHEJ_factor"/>
</dbReference>
<evidence type="ECO:0000256" key="4">
    <source>
        <dbReference type="ARBA" id="ARBA00023204"/>
    </source>
</evidence>
<accession>S3C8H9</accession>
<dbReference type="PANTHER" id="PTHR32235">
    <property type="entry name" value="NON-HOMOLOGOUS END-JOINING FACTOR 1"/>
    <property type="match status" value="1"/>
</dbReference>
<comment type="subcellular location">
    <subcellularLocation>
        <location evidence="1">Nucleus</location>
    </subcellularLocation>
</comment>
<dbReference type="GO" id="GO:0045027">
    <property type="term" value="F:DNA end binding"/>
    <property type="evidence" value="ECO:0007669"/>
    <property type="project" value="TreeGrafter"/>
</dbReference>
<dbReference type="HOGENOM" id="CLU_022898_1_0_1"/>
<evidence type="ECO:0000313" key="11">
    <source>
        <dbReference type="EMBL" id="EPE09804.1"/>
    </source>
</evidence>
<feature type="compositionally biased region" description="Polar residues" evidence="8">
    <location>
        <begin position="283"/>
        <end position="292"/>
    </location>
</feature>
<proteinExistence type="inferred from homology"/>
<dbReference type="Pfam" id="PF21928">
    <property type="entry name" value="XLF_CC"/>
    <property type="match status" value="1"/>
</dbReference>
<dbReference type="InterPro" id="IPR038051">
    <property type="entry name" value="XRCC4-like_N_sf"/>
</dbReference>
<evidence type="ECO:0000313" key="12">
    <source>
        <dbReference type="Proteomes" id="UP000016923"/>
    </source>
</evidence>
<evidence type="ECO:0000259" key="9">
    <source>
        <dbReference type="Pfam" id="PF09302"/>
    </source>
</evidence>
<feature type="compositionally biased region" description="Basic and acidic residues" evidence="8">
    <location>
        <begin position="293"/>
        <end position="303"/>
    </location>
</feature>
<dbReference type="OrthoDB" id="2155935at2759"/>
<dbReference type="AlphaFoldDB" id="S3C8H9"/>
<dbReference type="InterPro" id="IPR015381">
    <property type="entry name" value="XLF-like_N"/>
</dbReference>
<name>S3C8H9_OPHP1</name>
<dbReference type="InterPro" id="IPR053829">
    <property type="entry name" value="XLF-like_CC"/>
</dbReference>
<feature type="region of interest" description="Disordered" evidence="8">
    <location>
        <begin position="283"/>
        <end position="505"/>
    </location>
</feature>
<evidence type="ECO:0000256" key="8">
    <source>
        <dbReference type="SAM" id="MobiDB-lite"/>
    </source>
</evidence>
<dbReference type="Gene3D" id="2.170.210.10">
    <property type="entry name" value="DNA double-strand break repair and VJ recombination XRCC4, N-terminal"/>
    <property type="match status" value="1"/>
</dbReference>
<feature type="compositionally biased region" description="Polar residues" evidence="8">
    <location>
        <begin position="491"/>
        <end position="504"/>
    </location>
</feature>
<dbReference type="OMA" id="IKGVAPF"/>
<gene>
    <name evidence="11" type="ORF">F503_07580</name>
</gene>
<dbReference type="EMBL" id="KE148147">
    <property type="protein sequence ID" value="EPE09804.1"/>
    <property type="molecule type" value="Genomic_DNA"/>
</dbReference>
<feature type="domain" description="XLF-like N-terminal" evidence="9">
    <location>
        <begin position="5"/>
        <end position="124"/>
    </location>
</feature>
<evidence type="ECO:0000256" key="6">
    <source>
        <dbReference type="ARBA" id="ARBA00025747"/>
    </source>
</evidence>
<dbReference type="eggNOG" id="ENOG502SCQK">
    <property type="taxonomic scope" value="Eukaryota"/>
</dbReference>
<keyword evidence="2" id="KW-0227">DNA damage</keyword>
<reference evidence="11 12" key="1">
    <citation type="journal article" date="2013" name="BMC Genomics">
        <title>The genome and transcriptome of the pine saprophyte Ophiostoma piceae, and a comparison with the bark beetle-associated pine pathogen Grosmannia clavigera.</title>
        <authorList>
            <person name="Haridas S."/>
            <person name="Wang Y."/>
            <person name="Lim L."/>
            <person name="Massoumi Alamouti S."/>
            <person name="Jackman S."/>
            <person name="Docking R."/>
            <person name="Robertson G."/>
            <person name="Birol I."/>
            <person name="Bohlmann J."/>
            <person name="Breuil C."/>
        </authorList>
    </citation>
    <scope>NUCLEOTIDE SEQUENCE [LARGE SCALE GENOMIC DNA]</scope>
    <source>
        <strain evidence="11 12">UAMH 11346</strain>
    </source>
</reference>
<evidence type="ECO:0000259" key="10">
    <source>
        <dbReference type="Pfam" id="PF21928"/>
    </source>
</evidence>
<dbReference type="GO" id="GO:0006303">
    <property type="term" value="P:double-strand break repair via nonhomologous end joining"/>
    <property type="evidence" value="ECO:0007669"/>
    <property type="project" value="UniProtKB-ARBA"/>
</dbReference>
<keyword evidence="5" id="KW-0539">Nucleus</keyword>
<dbReference type="PANTHER" id="PTHR32235:SF1">
    <property type="entry name" value="NON-HOMOLOGOUS END-JOINING FACTOR 1"/>
    <property type="match status" value="1"/>
</dbReference>
<dbReference type="STRING" id="1262450.S3C8H9"/>
<keyword evidence="12" id="KW-1185">Reference proteome</keyword>
<evidence type="ECO:0000256" key="1">
    <source>
        <dbReference type="ARBA" id="ARBA00004123"/>
    </source>
</evidence>
<feature type="compositionally biased region" description="Acidic residues" evidence="8">
    <location>
        <begin position="380"/>
        <end position="405"/>
    </location>
</feature>
<feature type="compositionally biased region" description="Basic and acidic residues" evidence="8">
    <location>
        <begin position="406"/>
        <end position="420"/>
    </location>
</feature>
<evidence type="ECO:0000256" key="2">
    <source>
        <dbReference type="ARBA" id="ARBA00022763"/>
    </source>
</evidence>
<sequence>MDRHWRPLPVAPHANVPPLLVATSFDSASSSYSVAVTDLARIWSESLDRRGICMRAFRENTTIDPSYDSEQMGVFLGKIQSAFDARGDPDCSLALASSGDDLVVHVSCALPGGLPPLEWPLHLTLSSNPSSSVSSSLVRPLMKDRAQSQRSTAALIAALRQKDAVIAKLVDKLDAVGAGAESAFPSLLPSGGGSSSRRAGGSRMLRADMERRIKGLAPFDEADFSQQLKVQGDSLDHDSSIASLVSTFGELPCGQDDFLAEDKPWWQSLGGRKVALTRIASATDSQDTLQSEGHSKPSSKRDEEDGFQTTPSRAAKTTDPVSDPPSPTPDTLHTPSKASRPKGLGKIGRLGGIGKKKVEKKEEKEEEDNTPAKPPPPAVDVDEDETASEAEAEAEAEAENEMEEKGEERRREETKAEVGRLETVTAVRPKSARGGLGRIGGKKEKEPTESKESKESEKAFEKTSKKETQKEPETGEKDAAKRKADGKESPAASQTPLLPSQAITETKRAEILQQAVAKNAAPVRKKRKF</sequence>
<dbReference type="Pfam" id="PF09302">
    <property type="entry name" value="XLF"/>
    <property type="match status" value="1"/>
</dbReference>
<evidence type="ECO:0000256" key="7">
    <source>
        <dbReference type="ARBA" id="ARBA00044529"/>
    </source>
</evidence>
<dbReference type="VEuPathDB" id="FungiDB:F503_07580"/>
<feature type="compositionally biased region" description="Basic and acidic residues" evidence="8">
    <location>
        <begin position="441"/>
        <end position="488"/>
    </location>
</feature>
<feature type="domain" description="XLF-like coiled-coil region" evidence="10">
    <location>
        <begin position="129"/>
        <end position="179"/>
    </location>
</feature>
<organism evidence="11 12">
    <name type="scientific">Ophiostoma piceae (strain UAMH 11346)</name>
    <name type="common">Sap stain fungus</name>
    <dbReference type="NCBI Taxonomy" id="1262450"/>
    <lineage>
        <taxon>Eukaryota</taxon>
        <taxon>Fungi</taxon>
        <taxon>Dikarya</taxon>
        <taxon>Ascomycota</taxon>
        <taxon>Pezizomycotina</taxon>
        <taxon>Sordariomycetes</taxon>
        <taxon>Sordariomycetidae</taxon>
        <taxon>Ophiostomatales</taxon>
        <taxon>Ophiostomataceae</taxon>
        <taxon>Ophiostoma</taxon>
    </lineage>
</organism>
<keyword evidence="4" id="KW-0234">DNA repair</keyword>
<evidence type="ECO:0000256" key="3">
    <source>
        <dbReference type="ARBA" id="ARBA00023125"/>
    </source>
</evidence>
<dbReference type="GO" id="GO:0032807">
    <property type="term" value="C:DNA ligase IV complex"/>
    <property type="evidence" value="ECO:0007669"/>
    <property type="project" value="TreeGrafter"/>
</dbReference>
<evidence type="ECO:0000256" key="5">
    <source>
        <dbReference type="ARBA" id="ARBA00023242"/>
    </source>
</evidence>